<comment type="function">
    <text evidence="1 11">May help in the organization of the PsaL subunit.</text>
</comment>
<dbReference type="GO" id="GO:0015979">
    <property type="term" value="P:photosynthesis"/>
    <property type="evidence" value="ECO:0007669"/>
    <property type="project" value="UniProtKB-UniRule"/>
</dbReference>
<comment type="subcellular location">
    <subcellularLocation>
        <location evidence="2 11">Plastid</location>
        <location evidence="2 11">Chloroplast thylakoid membrane</location>
        <topology evidence="2 11">Single-pass membrane protein</topology>
    </subcellularLocation>
</comment>
<evidence type="ECO:0000256" key="11">
    <source>
        <dbReference type="HAMAP-Rule" id="MF_00431"/>
    </source>
</evidence>
<proteinExistence type="inferred from homology"/>
<sequence length="38" mass="4286">MTASYLPEIFVPLVGLFFPTITMASIFLYIESSESEIQ</sequence>
<dbReference type="EMBL" id="MH591113">
    <property type="protein sequence ID" value="AYC65794.1"/>
    <property type="molecule type" value="Genomic_DNA"/>
</dbReference>
<dbReference type="GO" id="GO:0009535">
    <property type="term" value="C:chloroplast thylakoid membrane"/>
    <property type="evidence" value="ECO:0007669"/>
    <property type="project" value="UniProtKB-SubCell"/>
</dbReference>
<dbReference type="HAMAP" id="MF_00431">
    <property type="entry name" value="PSI_PsaI"/>
    <property type="match status" value="1"/>
</dbReference>
<keyword evidence="7 11" id="KW-0603">Photosystem I</keyword>
<dbReference type="PANTHER" id="PTHR35775:SF2">
    <property type="entry name" value="PHOTOSYSTEM I REACTION CENTER SUBUNIT VIII"/>
    <property type="match status" value="1"/>
</dbReference>
<keyword evidence="9 11" id="KW-0793">Thylakoid</keyword>
<dbReference type="GO" id="GO:0009522">
    <property type="term" value="C:photosystem I"/>
    <property type="evidence" value="ECO:0007669"/>
    <property type="project" value="UniProtKB-KW"/>
</dbReference>
<evidence type="ECO:0000256" key="10">
    <source>
        <dbReference type="ARBA" id="ARBA00023136"/>
    </source>
</evidence>
<organism evidence="12">
    <name type="scientific">Udotea sp. TZ0819</name>
    <dbReference type="NCBI Taxonomy" id="2364085"/>
    <lineage>
        <taxon>Eukaryota</taxon>
        <taxon>Viridiplantae</taxon>
        <taxon>Chlorophyta</taxon>
        <taxon>core chlorophytes</taxon>
        <taxon>Ulvophyceae</taxon>
        <taxon>TCBD clade</taxon>
        <taxon>Bryopsidales</taxon>
        <taxon>Halimedineae</taxon>
        <taxon>Halimedaceae</taxon>
        <taxon>Udoteae</taxon>
        <taxon>Udotea</taxon>
    </lineage>
</organism>
<keyword evidence="5 11" id="KW-0602">Photosynthesis</keyword>
<evidence type="ECO:0000256" key="9">
    <source>
        <dbReference type="ARBA" id="ARBA00023078"/>
    </source>
</evidence>
<keyword evidence="12" id="KW-0934">Plastid</keyword>
<evidence type="ECO:0000256" key="2">
    <source>
        <dbReference type="ARBA" id="ARBA00004581"/>
    </source>
</evidence>
<evidence type="ECO:0000256" key="5">
    <source>
        <dbReference type="ARBA" id="ARBA00022531"/>
    </source>
</evidence>
<evidence type="ECO:0000256" key="6">
    <source>
        <dbReference type="ARBA" id="ARBA00022692"/>
    </source>
</evidence>
<dbReference type="InterPro" id="IPR001302">
    <property type="entry name" value="PSI_PsaI"/>
</dbReference>
<keyword evidence="12" id="KW-0150">Chloroplast</keyword>
<evidence type="ECO:0000256" key="3">
    <source>
        <dbReference type="ARBA" id="ARBA00005252"/>
    </source>
</evidence>
<gene>
    <name evidence="11 12" type="primary">psaI</name>
</gene>
<evidence type="ECO:0000256" key="1">
    <source>
        <dbReference type="ARBA" id="ARBA00003541"/>
    </source>
</evidence>
<evidence type="ECO:0000256" key="4">
    <source>
        <dbReference type="ARBA" id="ARBA00019929"/>
    </source>
</evidence>
<name>A0A386B253_9CHLO</name>
<feature type="transmembrane region" description="Helical" evidence="11">
    <location>
        <begin position="9"/>
        <end position="30"/>
    </location>
</feature>
<dbReference type="NCBIfam" id="NF008830">
    <property type="entry name" value="PRK11877.1"/>
    <property type="match status" value="1"/>
</dbReference>
<dbReference type="Pfam" id="PF00796">
    <property type="entry name" value="PSI_8"/>
    <property type="match status" value="1"/>
</dbReference>
<accession>A0A386B253</accession>
<protein>
    <recommendedName>
        <fullName evidence="4 11">Photosystem I reaction center subunit VIII</fullName>
        <shortName evidence="11">PSI-I</shortName>
    </recommendedName>
</protein>
<reference evidence="12" key="2">
    <citation type="journal article" date="2019" name="Mol. Phylogenet. Evol.">
        <title>Reassessment of the classification of bryopsidales (chlorophyta) based on chloroplast phylogenomic analyses.</title>
        <authorList>
            <person name="Cremen M.C."/>
            <person name="Leliaert F."/>
            <person name="West J."/>
            <person name="Lam D.W."/>
            <person name="Shimada S."/>
            <person name="Lopez-Bautista J.M."/>
            <person name="Verbruggen H."/>
        </authorList>
    </citation>
    <scope>NUCLEOTIDE SEQUENCE</scope>
</reference>
<evidence type="ECO:0000256" key="7">
    <source>
        <dbReference type="ARBA" id="ARBA00022836"/>
    </source>
</evidence>
<dbReference type="PANTHER" id="PTHR35775">
    <property type="match status" value="1"/>
</dbReference>
<comment type="similarity">
    <text evidence="3 11">Belongs to the PsaI family.</text>
</comment>
<keyword evidence="10 11" id="KW-0472">Membrane</keyword>
<keyword evidence="8 11" id="KW-1133">Transmembrane helix</keyword>
<dbReference type="SUPFAM" id="SSF81540">
    <property type="entry name" value="Subunit VIII of photosystem I reaction centre, PsaI"/>
    <property type="match status" value="1"/>
</dbReference>
<geneLocation type="chloroplast" evidence="12"/>
<evidence type="ECO:0000256" key="8">
    <source>
        <dbReference type="ARBA" id="ARBA00022989"/>
    </source>
</evidence>
<dbReference type="NCBIfam" id="TIGR03052">
    <property type="entry name" value="PS_I_psaI"/>
    <property type="match status" value="1"/>
</dbReference>
<reference evidence="12" key="1">
    <citation type="submission" date="2018-07" db="EMBL/GenBank/DDBJ databases">
        <authorList>
            <person name="Quirk P.G."/>
            <person name="Krulwich T.A."/>
        </authorList>
    </citation>
    <scope>NUCLEOTIDE SEQUENCE</scope>
</reference>
<keyword evidence="6 11" id="KW-0812">Transmembrane</keyword>
<evidence type="ECO:0000313" key="12">
    <source>
        <dbReference type="EMBL" id="AYC65794.1"/>
    </source>
</evidence>
<dbReference type="InterPro" id="IPR036357">
    <property type="entry name" value="PSI_PsaI_sf"/>
</dbReference>
<dbReference type="AlphaFoldDB" id="A0A386B253"/>